<accession>E6X0M9</accession>
<dbReference type="PANTHER" id="PTHR43378:SF2">
    <property type="entry name" value="UDP-3-O-ACYLGLUCOSAMINE N-ACYLTRANSFERASE 1, MITOCHONDRIAL-RELATED"/>
    <property type="match status" value="1"/>
</dbReference>
<reference evidence="9 10" key="1">
    <citation type="journal article" date="2011" name="Stand. Genomic Sci.">
        <title>Complete genome sequence of Nitratifractor salsuginis type strain (E9I37-1).</title>
        <authorList>
            <person name="Anderson I."/>
            <person name="Sikorski J."/>
            <person name="Zeytun A."/>
            <person name="Nolan M."/>
            <person name="Lapidus A."/>
            <person name="Lucas S."/>
            <person name="Hammon N."/>
            <person name="Deshpande S."/>
            <person name="Cheng J.F."/>
            <person name="Tapia R."/>
            <person name="Han C."/>
            <person name="Goodwin L."/>
            <person name="Pitluck S."/>
            <person name="Liolios K."/>
            <person name="Pagani I."/>
            <person name="Ivanova N."/>
            <person name="Huntemann M."/>
            <person name="Mavromatis K."/>
            <person name="Ovchinikova G."/>
            <person name="Pati A."/>
            <person name="Chen A."/>
            <person name="Palaniappan K."/>
            <person name="Land M."/>
            <person name="Hauser L."/>
            <person name="Brambilla E.M."/>
            <person name="Ngatchou-Djao O.D."/>
            <person name="Rohde M."/>
            <person name="Tindall B.J."/>
            <person name="Goker M."/>
            <person name="Detter J.C."/>
            <person name="Woyke T."/>
            <person name="Bristow J."/>
            <person name="Eisen J.A."/>
            <person name="Markowitz V."/>
            <person name="Hugenholtz P."/>
            <person name="Klenk H.P."/>
            <person name="Kyrpides N.C."/>
        </authorList>
    </citation>
    <scope>NUCLEOTIDE SEQUENCE [LARGE SCALE GENOMIC DNA]</scope>
    <source>
        <strain evidence="10">DSM 16511 / JCM 12458 / E9I37-1</strain>
    </source>
</reference>
<evidence type="ECO:0000256" key="5">
    <source>
        <dbReference type="ARBA" id="ARBA00023098"/>
    </source>
</evidence>
<dbReference type="EMBL" id="CP002452">
    <property type="protein sequence ID" value="ADV45749.1"/>
    <property type="molecule type" value="Genomic_DNA"/>
</dbReference>
<dbReference type="HOGENOM" id="CLU_049865_0_0_7"/>
<evidence type="ECO:0000256" key="7">
    <source>
        <dbReference type="HAMAP-Rule" id="MF_00523"/>
    </source>
</evidence>
<dbReference type="eggNOG" id="COG1044">
    <property type="taxonomic scope" value="Bacteria"/>
</dbReference>
<dbReference type="KEGG" id="nsa:Nitsa_0479"/>
<sequence length="320" mass="34085">MSYSLKEICKKIGVEYSGEDRSVTGLNTLADATPEELSFLHSEKYLRDLERTRAAAVLVEERFAERLPEGVIPLVTEEPYLKLALATALFAHRVSPASEPPVVGEGCEIDPTVRFGRNVKIGSNTVILAGSYIGDDVVIGENCLIHPNVTIYHGCSAGNGCIFHSGAVIGSDGYGFAHTRDGRHVKIHQLGAVRIGDEVEIGANTTIDRGALGDTLIGSGTKIDNQVQIGHNCIIGENCLIVAQTGIAGSTRLGRNVVMGGQSATAGHLEIGDFATLAARCAATKSLEGHKVYAGVPAMDIRLWRRQQAALMRLAKGKRS</sequence>
<comment type="function">
    <text evidence="7">Catalyzes the N-acylation of UDP-3-O-acylglucosamine using 3-hydroxyacyl-ACP as the acyl donor. Is involved in the biosynthesis of lipid A, a phosphorylated glycolipid that anchors the lipopolysaccharide to the outer membrane of the cell.</text>
</comment>
<organism evidence="9 10">
    <name type="scientific">Nitratifractor salsuginis (strain DSM 16511 / JCM 12458 / E9I37-1)</name>
    <dbReference type="NCBI Taxonomy" id="749222"/>
    <lineage>
        <taxon>Bacteria</taxon>
        <taxon>Pseudomonadati</taxon>
        <taxon>Campylobacterota</taxon>
        <taxon>Epsilonproteobacteria</taxon>
        <taxon>Campylobacterales</taxon>
        <taxon>Sulfurovaceae</taxon>
        <taxon>Nitratifractor</taxon>
    </lineage>
</organism>
<dbReference type="Gene3D" id="2.160.10.10">
    <property type="entry name" value="Hexapeptide repeat proteins"/>
    <property type="match status" value="1"/>
</dbReference>
<evidence type="ECO:0000313" key="10">
    <source>
        <dbReference type="Proteomes" id="UP000008633"/>
    </source>
</evidence>
<dbReference type="GO" id="GO:0009245">
    <property type="term" value="P:lipid A biosynthetic process"/>
    <property type="evidence" value="ECO:0007669"/>
    <property type="project" value="UniProtKB-UniRule"/>
</dbReference>
<dbReference type="UniPathway" id="UPA00973"/>
<dbReference type="InterPro" id="IPR007691">
    <property type="entry name" value="LpxD"/>
</dbReference>
<keyword evidence="4 7" id="KW-0677">Repeat</keyword>
<dbReference type="GO" id="GO:0016410">
    <property type="term" value="F:N-acyltransferase activity"/>
    <property type="evidence" value="ECO:0007669"/>
    <property type="project" value="InterPro"/>
</dbReference>
<dbReference type="Pfam" id="PF04613">
    <property type="entry name" value="LpxD"/>
    <property type="match status" value="1"/>
</dbReference>
<dbReference type="AlphaFoldDB" id="E6X0M9"/>
<dbReference type="CDD" id="cd03352">
    <property type="entry name" value="LbH_LpxD"/>
    <property type="match status" value="1"/>
</dbReference>
<dbReference type="InterPro" id="IPR001451">
    <property type="entry name" value="Hexapep"/>
</dbReference>
<dbReference type="HAMAP" id="MF_00523">
    <property type="entry name" value="LpxD"/>
    <property type="match status" value="1"/>
</dbReference>
<dbReference type="GO" id="GO:0103118">
    <property type="term" value="F:UDP-3-O-[(3R)-3-hydroxyacyl]-glucosamine N-acyltransferase activity"/>
    <property type="evidence" value="ECO:0007669"/>
    <property type="project" value="UniProtKB-EC"/>
</dbReference>
<dbReference type="InterPro" id="IPR020573">
    <property type="entry name" value="UDP_GlcNAc_AcTrfase_non-rep"/>
</dbReference>
<dbReference type="RefSeq" id="WP_013553445.1">
    <property type="nucleotide sequence ID" value="NC_014935.1"/>
</dbReference>
<feature type="active site" description="Proton acceptor" evidence="7">
    <location>
        <position position="231"/>
    </location>
</feature>
<feature type="domain" description="UDP-3-O-[3-hydroxymyristoyl] glucosamine N-acyltransferase non-repeat region" evidence="8">
    <location>
        <begin position="20"/>
        <end position="89"/>
    </location>
</feature>
<evidence type="ECO:0000256" key="6">
    <source>
        <dbReference type="ARBA" id="ARBA00023315"/>
    </source>
</evidence>
<dbReference type="Pfam" id="PF00132">
    <property type="entry name" value="Hexapep"/>
    <property type="match status" value="3"/>
</dbReference>
<name>E6X0M9_NITSE</name>
<proteinExistence type="inferred from homology"/>
<dbReference type="SUPFAM" id="SSF51161">
    <property type="entry name" value="Trimeric LpxA-like enzymes"/>
    <property type="match status" value="1"/>
</dbReference>
<keyword evidence="5 7" id="KW-0443">Lipid metabolism</keyword>
<evidence type="ECO:0000256" key="1">
    <source>
        <dbReference type="ARBA" id="ARBA00022516"/>
    </source>
</evidence>
<dbReference type="OrthoDB" id="9784739at2"/>
<keyword evidence="1 7" id="KW-0444">Lipid biosynthesis</keyword>
<dbReference type="Proteomes" id="UP000008633">
    <property type="component" value="Chromosome"/>
</dbReference>
<protein>
    <recommendedName>
        <fullName evidence="7">UDP-3-O-acylglucosamine N-acyltransferase</fullName>
        <ecNumber evidence="7">2.3.1.191</ecNumber>
    </recommendedName>
</protein>
<evidence type="ECO:0000259" key="8">
    <source>
        <dbReference type="Pfam" id="PF04613"/>
    </source>
</evidence>
<evidence type="ECO:0000313" key="9">
    <source>
        <dbReference type="EMBL" id="ADV45749.1"/>
    </source>
</evidence>
<reference evidence="10" key="2">
    <citation type="submission" date="2011-01" db="EMBL/GenBank/DDBJ databases">
        <title>The complete genome of Nitratifractor salsuginis DSM 16511.</title>
        <authorList>
            <consortium name="US DOE Joint Genome Institute (JGI-PGF)"/>
            <person name="Lucas S."/>
            <person name="Copeland A."/>
            <person name="Lapidus A."/>
            <person name="Bruce D."/>
            <person name="Goodwin L."/>
            <person name="Pitluck S."/>
            <person name="Kyrpides N."/>
            <person name="Mavromatis K."/>
            <person name="Ivanova N."/>
            <person name="Mikhailova N."/>
            <person name="Zeytun A."/>
            <person name="Detter J.C."/>
            <person name="Tapia R."/>
            <person name="Han C."/>
            <person name="Land M."/>
            <person name="Hauser L."/>
            <person name="Markowitz V."/>
            <person name="Cheng J.-F."/>
            <person name="Hugenholtz P."/>
            <person name="Woyke T."/>
            <person name="Wu D."/>
            <person name="Tindall B."/>
            <person name="Schuetze A."/>
            <person name="Brambilla E."/>
            <person name="Klenk H.-P."/>
            <person name="Eisen J.A."/>
        </authorList>
    </citation>
    <scope>NUCLEOTIDE SEQUENCE [LARGE SCALE GENOMIC DNA]</scope>
    <source>
        <strain evidence="10">DSM 16511 / JCM 12458 / E9I37-1</strain>
    </source>
</reference>
<keyword evidence="6 7" id="KW-0012">Acyltransferase</keyword>
<dbReference type="Gene3D" id="3.40.1390.10">
    <property type="entry name" value="MurE/MurF, N-terminal domain"/>
    <property type="match status" value="1"/>
</dbReference>
<keyword evidence="2 7" id="KW-0441">Lipid A biosynthesis</keyword>
<gene>
    <name evidence="7" type="primary">lpxD</name>
    <name evidence="9" type="ordered locus">Nitsa_0479</name>
</gene>
<keyword evidence="10" id="KW-1185">Reference proteome</keyword>
<keyword evidence="3 7" id="KW-0808">Transferase</keyword>
<evidence type="ECO:0000256" key="4">
    <source>
        <dbReference type="ARBA" id="ARBA00022737"/>
    </source>
</evidence>
<comment type="subunit">
    <text evidence="7">Homotrimer.</text>
</comment>
<comment type="catalytic activity">
    <reaction evidence="7">
        <text>a UDP-3-O-[(3R)-3-hydroxyacyl]-alpha-D-glucosamine + a (3R)-hydroxyacyl-[ACP] = a UDP-2-N,3-O-bis[(3R)-3-hydroxyacyl]-alpha-D-glucosamine + holo-[ACP] + H(+)</text>
        <dbReference type="Rhea" id="RHEA:53836"/>
        <dbReference type="Rhea" id="RHEA-COMP:9685"/>
        <dbReference type="Rhea" id="RHEA-COMP:9945"/>
        <dbReference type="ChEBI" id="CHEBI:15378"/>
        <dbReference type="ChEBI" id="CHEBI:64479"/>
        <dbReference type="ChEBI" id="CHEBI:78827"/>
        <dbReference type="ChEBI" id="CHEBI:137740"/>
        <dbReference type="ChEBI" id="CHEBI:137748"/>
        <dbReference type="EC" id="2.3.1.191"/>
    </reaction>
</comment>
<dbReference type="PANTHER" id="PTHR43378">
    <property type="entry name" value="UDP-3-O-ACYLGLUCOSAMINE N-ACYLTRANSFERASE"/>
    <property type="match status" value="1"/>
</dbReference>
<evidence type="ECO:0000256" key="3">
    <source>
        <dbReference type="ARBA" id="ARBA00022679"/>
    </source>
</evidence>
<evidence type="ECO:0000256" key="2">
    <source>
        <dbReference type="ARBA" id="ARBA00022556"/>
    </source>
</evidence>
<dbReference type="GO" id="GO:0016020">
    <property type="term" value="C:membrane"/>
    <property type="evidence" value="ECO:0007669"/>
    <property type="project" value="GOC"/>
</dbReference>
<dbReference type="NCBIfam" id="TIGR01853">
    <property type="entry name" value="lipid_A_lpxD"/>
    <property type="match status" value="1"/>
</dbReference>
<comment type="pathway">
    <text evidence="7">Bacterial outer membrane biogenesis; LPS lipid A biosynthesis.</text>
</comment>
<dbReference type="NCBIfam" id="NF002060">
    <property type="entry name" value="PRK00892.1"/>
    <property type="match status" value="1"/>
</dbReference>
<dbReference type="STRING" id="749222.Nitsa_0479"/>
<comment type="similarity">
    <text evidence="7">Belongs to the transferase hexapeptide repeat family. LpxD subfamily.</text>
</comment>
<dbReference type="EC" id="2.3.1.191" evidence="7"/>
<dbReference type="InterPro" id="IPR011004">
    <property type="entry name" value="Trimer_LpxA-like_sf"/>
</dbReference>